<dbReference type="Proteomes" id="UP000193009">
    <property type="component" value="Unassembled WGS sequence"/>
</dbReference>
<comment type="caution">
    <text evidence="1">The sequence shown here is derived from an EMBL/GenBank/DDBJ whole genome shotgun (WGS) entry which is preliminary data.</text>
</comment>
<dbReference type="AlphaFoldDB" id="A0A1X1FB00"/>
<evidence type="ECO:0000313" key="1">
    <source>
        <dbReference type="EMBL" id="ORN24314.1"/>
    </source>
</evidence>
<protein>
    <submittedName>
        <fullName evidence="1">Uncharacterized protein</fullName>
    </submittedName>
</protein>
<sequence>MTIPKHYEITDEQWARIEELFPPYRTSRPAKLGGVNVIADKAYGTAELRQYIEAEHGQYTILSKSNTANLCLATIMFTVNEI</sequence>
<organism evidence="1 2">
    <name type="scientific">Lentilactobacillus parabuchneri</name>
    <dbReference type="NCBI Taxonomy" id="152331"/>
    <lineage>
        <taxon>Bacteria</taxon>
        <taxon>Bacillati</taxon>
        <taxon>Bacillota</taxon>
        <taxon>Bacilli</taxon>
        <taxon>Lactobacillales</taxon>
        <taxon>Lactobacillaceae</taxon>
        <taxon>Lentilactobacillus</taxon>
    </lineage>
</organism>
<gene>
    <name evidence="1" type="ORF">FAM23169_02621</name>
</gene>
<dbReference type="EMBL" id="MSBD01000065">
    <property type="protein sequence ID" value="ORN24314.1"/>
    <property type="molecule type" value="Genomic_DNA"/>
</dbReference>
<accession>A0A1X1FB00</accession>
<name>A0A1X1FB00_9LACO</name>
<proteinExistence type="predicted"/>
<reference evidence="1 2" key="1">
    <citation type="journal article" date="2017" name="Front. Microbiol.">
        <title>The Histidine Decarboxylase Gene Cluster of Lactobacillus parabuchneri Was Gained by Horizontal Gene Transfer and Is Mobile within the Species.</title>
        <authorList>
            <person name="Wuthrich D."/>
            <person name="Berthoud H."/>
            <person name="Wechsler D."/>
            <person name="Eugster E."/>
            <person name="Irmler S."/>
            <person name="Bruggmann R."/>
        </authorList>
    </citation>
    <scope>NUCLEOTIDE SEQUENCE [LARGE SCALE GENOMIC DNA]</scope>
    <source>
        <strain evidence="1 2">FAM23169</strain>
    </source>
</reference>
<keyword evidence="2" id="KW-1185">Reference proteome</keyword>
<evidence type="ECO:0000313" key="2">
    <source>
        <dbReference type="Proteomes" id="UP000193009"/>
    </source>
</evidence>